<comment type="similarity">
    <text evidence="2">Belongs to the MoaE family.</text>
</comment>
<dbReference type="NCBIfam" id="NF007959">
    <property type="entry name" value="PRK10678.1"/>
    <property type="match status" value="1"/>
</dbReference>
<dbReference type="SUPFAM" id="SSF54690">
    <property type="entry name" value="Molybdopterin synthase subunit MoaE"/>
    <property type="match status" value="1"/>
</dbReference>
<evidence type="ECO:0000256" key="7">
    <source>
        <dbReference type="ARBA" id="ARBA00029745"/>
    </source>
</evidence>
<comment type="catalytic activity">
    <reaction evidence="11">
        <text>2 [molybdopterin-synthase sulfur-carrier protein]-C-terminal-Gly-aminoethanethioate + cyclic pyranopterin phosphate + H2O = molybdopterin + 2 [molybdopterin-synthase sulfur-carrier protein]-C-terminal Gly-Gly + 2 H(+)</text>
        <dbReference type="Rhea" id="RHEA:26333"/>
        <dbReference type="Rhea" id="RHEA-COMP:12202"/>
        <dbReference type="Rhea" id="RHEA-COMP:19907"/>
        <dbReference type="ChEBI" id="CHEBI:15377"/>
        <dbReference type="ChEBI" id="CHEBI:15378"/>
        <dbReference type="ChEBI" id="CHEBI:58698"/>
        <dbReference type="ChEBI" id="CHEBI:59648"/>
        <dbReference type="ChEBI" id="CHEBI:90778"/>
        <dbReference type="ChEBI" id="CHEBI:232372"/>
        <dbReference type="EC" id="2.8.1.12"/>
    </reaction>
</comment>
<dbReference type="UniPathway" id="UPA00344"/>
<accession>A0A0S2KD20</accession>
<evidence type="ECO:0000256" key="2">
    <source>
        <dbReference type="ARBA" id="ARBA00005426"/>
    </source>
</evidence>
<keyword evidence="5" id="KW-0501">Molybdenum cofactor biosynthesis</keyword>
<dbReference type="Gene3D" id="3.90.1170.40">
    <property type="entry name" value="Molybdopterin biosynthesis MoaE subunit"/>
    <property type="match status" value="1"/>
</dbReference>
<dbReference type="InterPro" id="IPR036563">
    <property type="entry name" value="MoaE_sf"/>
</dbReference>
<protein>
    <recommendedName>
        <fullName evidence="4">Molybdopterin synthase catalytic subunit</fullName>
        <ecNumber evidence="3">2.8.1.12</ecNumber>
    </recommendedName>
    <alternativeName>
        <fullName evidence="9">MPT synthase subunit 2</fullName>
    </alternativeName>
    <alternativeName>
        <fullName evidence="7">Molybdenum cofactor biosynthesis protein E</fullName>
    </alternativeName>
    <alternativeName>
        <fullName evidence="8">Molybdopterin-converting factor large subunit</fullName>
    </alternativeName>
    <alternativeName>
        <fullName evidence="10">Molybdopterin-converting factor subunit 2</fullName>
    </alternativeName>
</protein>
<dbReference type="AlphaFoldDB" id="A0A0S2KD20"/>
<dbReference type="PANTHER" id="PTHR23404">
    <property type="entry name" value="MOLYBDOPTERIN SYNTHASE RELATED"/>
    <property type="match status" value="1"/>
</dbReference>
<evidence type="ECO:0000256" key="4">
    <source>
        <dbReference type="ARBA" id="ARBA00013858"/>
    </source>
</evidence>
<reference evidence="12 13" key="1">
    <citation type="submission" date="2015-11" db="EMBL/GenBank/DDBJ databases">
        <authorList>
            <person name="Zhang Y."/>
            <person name="Guo Z."/>
        </authorList>
    </citation>
    <scope>NUCLEOTIDE SEQUENCE [LARGE SCALE GENOMIC DNA]</scope>
    <source>
        <strain evidence="12 13">KCTC 32221</strain>
    </source>
</reference>
<comment type="subunit">
    <text evidence="6">Heterotetramer of 2 MoaD subunits and 2 MoaE subunits. Also stable as homodimer. The enzyme changes between these two forms during catalysis.</text>
</comment>
<evidence type="ECO:0000256" key="11">
    <source>
        <dbReference type="ARBA" id="ARBA00049878"/>
    </source>
</evidence>
<name>A0A0S2KD20_9GAMM</name>
<sequence>MGAIVDVKISVQTEDFDLAHEYAELCQSASNPGAVAIFSGLVRELVADDVPGALQSAGTQSLTLEHYPGMTEKALTDIVDKAANRWPLQACRLIHRVGELQPGEQIVLVAVASAHREAAFAAAEFMMDYLKTDAPFWKKQRNGDDSVWVASRDSDYRRVERWRGDTDLDAIELDEAGRPGKG</sequence>
<evidence type="ECO:0000256" key="10">
    <source>
        <dbReference type="ARBA" id="ARBA00032474"/>
    </source>
</evidence>
<dbReference type="InterPro" id="IPR003448">
    <property type="entry name" value="Mopterin_biosynth_MoaE"/>
</dbReference>
<gene>
    <name evidence="12" type="ORF">PS2015_1564</name>
</gene>
<dbReference type="STRING" id="1249552.PS2015_1564"/>
<dbReference type="GO" id="GO:0006777">
    <property type="term" value="P:Mo-molybdopterin cofactor biosynthetic process"/>
    <property type="evidence" value="ECO:0007669"/>
    <property type="project" value="UniProtKB-KW"/>
</dbReference>
<dbReference type="EC" id="2.8.1.12" evidence="3"/>
<evidence type="ECO:0000256" key="8">
    <source>
        <dbReference type="ARBA" id="ARBA00030407"/>
    </source>
</evidence>
<dbReference type="CDD" id="cd00756">
    <property type="entry name" value="MoaE"/>
    <property type="match status" value="1"/>
</dbReference>
<evidence type="ECO:0000256" key="6">
    <source>
        <dbReference type="ARBA" id="ARBA00026066"/>
    </source>
</evidence>
<dbReference type="KEGG" id="pspi:PS2015_1564"/>
<evidence type="ECO:0000313" key="13">
    <source>
        <dbReference type="Proteomes" id="UP000065641"/>
    </source>
</evidence>
<dbReference type="EMBL" id="CP013189">
    <property type="protein sequence ID" value="ALO46218.1"/>
    <property type="molecule type" value="Genomic_DNA"/>
</dbReference>
<dbReference type="RefSeq" id="WP_335338224.1">
    <property type="nucleotide sequence ID" value="NZ_CP013189.1"/>
</dbReference>
<evidence type="ECO:0000256" key="1">
    <source>
        <dbReference type="ARBA" id="ARBA00005046"/>
    </source>
</evidence>
<evidence type="ECO:0000256" key="3">
    <source>
        <dbReference type="ARBA" id="ARBA00011950"/>
    </source>
</evidence>
<organism evidence="12 13">
    <name type="scientific">Pseudohongiella spirulinae</name>
    <dbReference type="NCBI Taxonomy" id="1249552"/>
    <lineage>
        <taxon>Bacteria</taxon>
        <taxon>Pseudomonadati</taxon>
        <taxon>Pseudomonadota</taxon>
        <taxon>Gammaproteobacteria</taxon>
        <taxon>Pseudomonadales</taxon>
        <taxon>Pseudohongiellaceae</taxon>
        <taxon>Pseudohongiella</taxon>
    </lineage>
</organism>
<dbReference type="GO" id="GO:0030366">
    <property type="term" value="F:molybdopterin synthase activity"/>
    <property type="evidence" value="ECO:0007669"/>
    <property type="project" value="UniProtKB-EC"/>
</dbReference>
<proteinExistence type="inferred from homology"/>
<evidence type="ECO:0000313" key="12">
    <source>
        <dbReference type="EMBL" id="ALO46218.1"/>
    </source>
</evidence>
<comment type="pathway">
    <text evidence="1">Cofactor biosynthesis; molybdopterin biosynthesis.</text>
</comment>
<evidence type="ECO:0000256" key="9">
    <source>
        <dbReference type="ARBA" id="ARBA00030781"/>
    </source>
</evidence>
<dbReference type="Proteomes" id="UP000065641">
    <property type="component" value="Chromosome"/>
</dbReference>
<dbReference type="Pfam" id="PF02391">
    <property type="entry name" value="MoaE"/>
    <property type="match status" value="1"/>
</dbReference>
<evidence type="ECO:0000256" key="5">
    <source>
        <dbReference type="ARBA" id="ARBA00023150"/>
    </source>
</evidence>
<keyword evidence="13" id="KW-1185">Reference proteome</keyword>